<dbReference type="Pfam" id="PF05137">
    <property type="entry name" value="PilN"/>
    <property type="match status" value="1"/>
</dbReference>
<protein>
    <submittedName>
        <fullName evidence="1">PilN domain-containing protein</fullName>
    </submittedName>
</protein>
<dbReference type="GO" id="GO:0043683">
    <property type="term" value="P:type IV pilus assembly"/>
    <property type="evidence" value="ECO:0007669"/>
    <property type="project" value="TreeGrafter"/>
</dbReference>
<dbReference type="PANTHER" id="PTHR40278:SF2">
    <property type="entry name" value="TYPE IV PILUS INNER MEMBRANE COMPONENT PILN"/>
    <property type="match status" value="1"/>
</dbReference>
<dbReference type="Proteomes" id="UP000636888">
    <property type="component" value="Unassembled WGS sequence"/>
</dbReference>
<dbReference type="RefSeq" id="WP_199385237.1">
    <property type="nucleotide sequence ID" value="NZ_JAEMHM010000013.1"/>
</dbReference>
<dbReference type="InterPro" id="IPR007813">
    <property type="entry name" value="PilN"/>
</dbReference>
<evidence type="ECO:0000313" key="2">
    <source>
        <dbReference type="Proteomes" id="UP000636888"/>
    </source>
</evidence>
<name>A0A8J7LZF5_9BACT</name>
<dbReference type="InterPro" id="IPR052534">
    <property type="entry name" value="Extracell_DNA_Util/SecSys_Comp"/>
</dbReference>
<dbReference type="EMBL" id="JAEMHM010000013">
    <property type="protein sequence ID" value="MBJ6726331.1"/>
    <property type="molecule type" value="Genomic_DNA"/>
</dbReference>
<dbReference type="GO" id="GO:0043107">
    <property type="term" value="P:type IV pilus-dependent motility"/>
    <property type="evidence" value="ECO:0007669"/>
    <property type="project" value="TreeGrafter"/>
</dbReference>
<proteinExistence type="predicted"/>
<comment type="caution">
    <text evidence="1">The sequence shown here is derived from an EMBL/GenBank/DDBJ whole genome shotgun (WGS) entry which is preliminary data.</text>
</comment>
<sequence length="177" mass="19703">MKLRINLATRRYIDHRMVNGILGGAFLVCLLLLAFQLNRTAYLAGEVRRARGEAAALAKTGKVEVVNESQYRVVKARIAFANTVLERKGLNWLGLLDALEATVPEGVALNRIEPNPHDNLIKIGGAARNFTNLRQLMENMEHSPYFSEVYILSQSEAKVGLTQQGILFGLSTRVNLR</sequence>
<evidence type="ECO:0000313" key="1">
    <source>
        <dbReference type="EMBL" id="MBJ6726331.1"/>
    </source>
</evidence>
<dbReference type="AlphaFoldDB" id="A0A8J7LZF5"/>
<organism evidence="1 2">
    <name type="scientific">Geomesophilobacter sediminis</name>
    <dbReference type="NCBI Taxonomy" id="2798584"/>
    <lineage>
        <taxon>Bacteria</taxon>
        <taxon>Pseudomonadati</taxon>
        <taxon>Thermodesulfobacteriota</taxon>
        <taxon>Desulfuromonadia</taxon>
        <taxon>Geobacterales</taxon>
        <taxon>Geobacteraceae</taxon>
        <taxon>Geomesophilobacter</taxon>
    </lineage>
</organism>
<accession>A0A8J7LZF5</accession>
<dbReference type="PANTHER" id="PTHR40278">
    <property type="entry name" value="DNA UTILIZATION PROTEIN HOFN"/>
    <property type="match status" value="1"/>
</dbReference>
<gene>
    <name evidence="1" type="ORF">JFN93_16590</name>
</gene>
<reference evidence="1" key="1">
    <citation type="submission" date="2020-12" db="EMBL/GenBank/DDBJ databases">
        <title>Geomonas sp. Red875, isolated from river sediment.</title>
        <authorList>
            <person name="Xu Z."/>
            <person name="Zhang Z."/>
            <person name="Masuda Y."/>
            <person name="Itoh H."/>
            <person name="Senoo K."/>
        </authorList>
    </citation>
    <scope>NUCLEOTIDE SEQUENCE</scope>
    <source>
        <strain evidence="1">Red875</strain>
    </source>
</reference>
<keyword evidence="2" id="KW-1185">Reference proteome</keyword>